<dbReference type="InterPro" id="IPR046520">
    <property type="entry name" value="DUF6697"/>
</dbReference>
<reference evidence="3 4" key="1">
    <citation type="journal article" date="2015" name="Sci. Rep.">
        <title>Chromosome-level genome map provides insights into diverse defense mechanisms in the medicinal fungus Ganoderma sinense.</title>
        <authorList>
            <person name="Zhu Y."/>
            <person name="Xu J."/>
            <person name="Sun C."/>
            <person name="Zhou S."/>
            <person name="Xu H."/>
            <person name="Nelson D.R."/>
            <person name="Qian J."/>
            <person name="Song J."/>
            <person name="Luo H."/>
            <person name="Xiang L."/>
            <person name="Li Y."/>
            <person name="Xu Z."/>
            <person name="Ji A."/>
            <person name="Wang L."/>
            <person name="Lu S."/>
            <person name="Hayward A."/>
            <person name="Sun W."/>
            <person name="Li X."/>
            <person name="Schwartz D.C."/>
            <person name="Wang Y."/>
            <person name="Chen S."/>
        </authorList>
    </citation>
    <scope>NUCLEOTIDE SEQUENCE [LARGE SCALE GENOMIC DNA]</scope>
    <source>
        <strain evidence="3 4">ZZ0214-1</strain>
    </source>
</reference>
<evidence type="ECO:0000313" key="4">
    <source>
        <dbReference type="Proteomes" id="UP000230002"/>
    </source>
</evidence>
<feature type="region of interest" description="Disordered" evidence="1">
    <location>
        <begin position="329"/>
        <end position="411"/>
    </location>
</feature>
<name>A0A2G8SRL3_9APHY</name>
<dbReference type="OrthoDB" id="3176940at2759"/>
<protein>
    <recommendedName>
        <fullName evidence="2">DUF6697 domain-containing protein</fullName>
    </recommendedName>
</protein>
<proteinExistence type="predicted"/>
<comment type="caution">
    <text evidence="3">The sequence shown here is derived from an EMBL/GenBank/DDBJ whole genome shotgun (WGS) entry which is preliminary data.</text>
</comment>
<sequence length="411" mass="45747">MPPSRTRPKSLTVPLKEEAEVTRTLAELNLSKTDGGAQVATVSSSLTRRTPLKQILKSDADVKPLRPSIPDLYPQFALEDTKPKVKPDAQDLALFPGKDVGKAKADHARAARAKSRERAARHVAALCADAKVELSLRDMADIDPSRAALRGAVEELKNPDAKVKQELLLSDAFLLDALTWEGINHRHPVTVPLPKPIAEDRDSWHGLDDWAFLSLEWNPTRPGYSGLYFTMDAAATCDERATLGQVKRTFVRRGAESVRRAWARGVLLKGWGEKGLLRIWFRRERGVDFEPKKDDIEDAKQHIEQIRKTMMMCTGYDAEFLRVLQRNAHNFVPPPPKPKKTKAKTSKPKQERDTSTRGTKRKAGTNTSAKDKVEIKPESGEEDARVPGLGGHCQKASVTTARANAKRRKLA</sequence>
<keyword evidence="4" id="KW-1185">Reference proteome</keyword>
<accession>A0A2G8SRL3</accession>
<feature type="domain" description="DUF6697" evidence="2">
    <location>
        <begin position="255"/>
        <end position="326"/>
    </location>
</feature>
<dbReference type="Pfam" id="PF20411">
    <property type="entry name" value="DUF6697"/>
    <property type="match status" value="2"/>
</dbReference>
<evidence type="ECO:0000259" key="2">
    <source>
        <dbReference type="Pfam" id="PF20411"/>
    </source>
</evidence>
<feature type="compositionally biased region" description="Basic residues" evidence="1">
    <location>
        <begin position="337"/>
        <end position="347"/>
    </location>
</feature>
<evidence type="ECO:0000256" key="1">
    <source>
        <dbReference type="SAM" id="MobiDB-lite"/>
    </source>
</evidence>
<organism evidence="3 4">
    <name type="scientific">Ganoderma sinense ZZ0214-1</name>
    <dbReference type="NCBI Taxonomy" id="1077348"/>
    <lineage>
        <taxon>Eukaryota</taxon>
        <taxon>Fungi</taxon>
        <taxon>Dikarya</taxon>
        <taxon>Basidiomycota</taxon>
        <taxon>Agaricomycotina</taxon>
        <taxon>Agaricomycetes</taxon>
        <taxon>Polyporales</taxon>
        <taxon>Polyporaceae</taxon>
        <taxon>Ganoderma</taxon>
    </lineage>
</organism>
<feature type="domain" description="DUF6697" evidence="2">
    <location>
        <begin position="187"/>
        <end position="253"/>
    </location>
</feature>
<dbReference type="EMBL" id="AYKW01000001">
    <property type="protein sequence ID" value="PIL36400.1"/>
    <property type="molecule type" value="Genomic_DNA"/>
</dbReference>
<gene>
    <name evidence="3" type="ORF">GSI_00088</name>
</gene>
<dbReference type="Proteomes" id="UP000230002">
    <property type="component" value="Unassembled WGS sequence"/>
</dbReference>
<feature type="compositionally biased region" description="Basic and acidic residues" evidence="1">
    <location>
        <begin position="369"/>
        <end position="385"/>
    </location>
</feature>
<dbReference type="AlphaFoldDB" id="A0A2G8SRL3"/>
<evidence type="ECO:0000313" key="3">
    <source>
        <dbReference type="EMBL" id="PIL36400.1"/>
    </source>
</evidence>